<reference evidence="4 5" key="1">
    <citation type="submission" date="2013-07" db="EMBL/GenBank/DDBJ databases">
        <title>The Genome Sequence of Kwoniella mangroviensis CBS10435.</title>
        <authorList>
            <consortium name="The Broad Institute Genome Sequencing Platform"/>
            <person name="Cuomo C."/>
            <person name="Litvintseva A."/>
            <person name="Chen Y."/>
            <person name="Heitman J."/>
            <person name="Sun S."/>
            <person name="Springer D."/>
            <person name="Dromer F."/>
            <person name="Young S.K."/>
            <person name="Zeng Q."/>
            <person name="Gargeya S."/>
            <person name="Fitzgerald M."/>
            <person name="Abouelleil A."/>
            <person name="Alvarado L."/>
            <person name="Berlin A.M."/>
            <person name="Chapman S.B."/>
            <person name="Dewar J."/>
            <person name="Goldberg J."/>
            <person name="Griggs A."/>
            <person name="Gujja S."/>
            <person name="Hansen M."/>
            <person name="Howarth C."/>
            <person name="Imamovic A."/>
            <person name="Larimer J."/>
            <person name="McCowan C."/>
            <person name="Murphy C."/>
            <person name="Pearson M."/>
            <person name="Priest M."/>
            <person name="Roberts A."/>
            <person name="Saif S."/>
            <person name="Shea T."/>
            <person name="Sykes S."/>
            <person name="Wortman J."/>
            <person name="Nusbaum C."/>
            <person name="Birren B."/>
        </authorList>
    </citation>
    <scope>NUCLEOTIDE SEQUENCE [LARGE SCALE GENOMIC DNA]</scope>
    <source>
        <strain evidence="4 5">CBS 10435</strain>
    </source>
</reference>
<dbReference type="STRING" id="1331196.A0A1B9IIL6"/>
<dbReference type="SUPFAM" id="SSF57716">
    <property type="entry name" value="Glucocorticoid receptor-like (DNA-binding domain)"/>
    <property type="match status" value="1"/>
</dbReference>
<feature type="region of interest" description="Disordered" evidence="2">
    <location>
        <begin position="185"/>
        <end position="222"/>
    </location>
</feature>
<keyword evidence="1" id="KW-0862">Zinc</keyword>
<feature type="compositionally biased region" description="Low complexity" evidence="2">
    <location>
        <begin position="1"/>
        <end position="28"/>
    </location>
</feature>
<dbReference type="Proteomes" id="UP000092583">
    <property type="component" value="Unassembled WGS sequence"/>
</dbReference>
<keyword evidence="1" id="KW-0863">Zinc-finger</keyword>
<dbReference type="PROSITE" id="PS50114">
    <property type="entry name" value="GATA_ZN_FINGER_2"/>
    <property type="match status" value="1"/>
</dbReference>
<dbReference type="Gene3D" id="3.30.50.10">
    <property type="entry name" value="Erythroid Transcription Factor GATA-1, subunit A"/>
    <property type="match status" value="1"/>
</dbReference>
<feature type="compositionally biased region" description="Low complexity" evidence="2">
    <location>
        <begin position="80"/>
        <end position="91"/>
    </location>
</feature>
<evidence type="ECO:0000313" key="4">
    <source>
        <dbReference type="EMBL" id="OCF55382.1"/>
    </source>
</evidence>
<feature type="domain" description="GATA-type" evidence="3">
    <location>
        <begin position="97"/>
        <end position="135"/>
    </location>
</feature>
<dbReference type="InterPro" id="IPR000679">
    <property type="entry name" value="Znf_GATA"/>
</dbReference>
<dbReference type="AlphaFoldDB" id="A0A1B9IIL6"/>
<evidence type="ECO:0000256" key="2">
    <source>
        <dbReference type="SAM" id="MobiDB-lite"/>
    </source>
</evidence>
<proteinExistence type="predicted"/>
<evidence type="ECO:0000259" key="3">
    <source>
        <dbReference type="PROSITE" id="PS50114"/>
    </source>
</evidence>
<evidence type="ECO:0000313" key="5">
    <source>
        <dbReference type="Proteomes" id="UP000092583"/>
    </source>
</evidence>
<dbReference type="CDD" id="cd00202">
    <property type="entry name" value="ZnF_GATA"/>
    <property type="match status" value="1"/>
</dbReference>
<dbReference type="OrthoDB" id="2565185at2759"/>
<dbReference type="InterPro" id="IPR013088">
    <property type="entry name" value="Znf_NHR/GATA"/>
</dbReference>
<feature type="region of interest" description="Disordered" evidence="2">
    <location>
        <begin position="1"/>
        <end position="106"/>
    </location>
</feature>
<feature type="compositionally biased region" description="Basic and acidic residues" evidence="2">
    <location>
        <begin position="202"/>
        <end position="211"/>
    </location>
</feature>
<feature type="region of interest" description="Disordered" evidence="2">
    <location>
        <begin position="446"/>
        <end position="498"/>
    </location>
</feature>
<dbReference type="EMBL" id="KI669466">
    <property type="protein sequence ID" value="OCF55382.1"/>
    <property type="molecule type" value="Genomic_DNA"/>
</dbReference>
<gene>
    <name evidence="4" type="ORF">L486_06865</name>
</gene>
<dbReference type="SMART" id="SM00401">
    <property type="entry name" value="ZnF_GATA"/>
    <property type="match status" value="1"/>
</dbReference>
<accession>A0A1B9IIL6</accession>
<keyword evidence="5" id="KW-1185">Reference proteome</keyword>
<feature type="compositionally biased region" description="Basic residues" evidence="2">
    <location>
        <begin position="60"/>
        <end position="79"/>
    </location>
</feature>
<feature type="compositionally biased region" description="Basic and acidic residues" evidence="2">
    <location>
        <begin position="154"/>
        <end position="167"/>
    </location>
</feature>
<dbReference type="GO" id="GO:0008270">
    <property type="term" value="F:zinc ion binding"/>
    <property type="evidence" value="ECO:0007669"/>
    <property type="project" value="UniProtKB-KW"/>
</dbReference>
<keyword evidence="1" id="KW-0479">Metal-binding</keyword>
<organism evidence="4 5">
    <name type="scientific">Kwoniella mangroviensis CBS 10435</name>
    <dbReference type="NCBI Taxonomy" id="1331196"/>
    <lineage>
        <taxon>Eukaryota</taxon>
        <taxon>Fungi</taxon>
        <taxon>Dikarya</taxon>
        <taxon>Basidiomycota</taxon>
        <taxon>Agaricomycotina</taxon>
        <taxon>Tremellomycetes</taxon>
        <taxon>Tremellales</taxon>
        <taxon>Cryptococcaceae</taxon>
        <taxon>Kwoniella</taxon>
    </lineage>
</organism>
<dbReference type="GO" id="GO:0006355">
    <property type="term" value="P:regulation of DNA-templated transcription"/>
    <property type="evidence" value="ECO:0007669"/>
    <property type="project" value="InterPro"/>
</dbReference>
<sequence>MTNTINNNTNTHHIPNQSISSQTDRSSSPILVSPTSPPLVALSPFHSDTQPVPVPGKSQKSNKSKNKTNTKSRKSHSRKSSSSSTINSGTRFPPHTTNGERQCTNCSAVDTPQWRGTLCNACALWKRSRGTDRPLPLLFPVKRRSPTPEEEEEDHRSDDGGIYHRESSPTIVGVNVQRRFWVDEHRDRSTSENPLGRQLPIRGRDRSETAIRPRPRLGMGIVRGCPTGGVMVHGRGHGRTMSYQPVIHHQRQSSNPFPTLNLSIIPPNSDNNVPQTGRIQGVHSTPVSPTHSNDDGLPPSNNNNGQQAGIGVGLQNRIAALMSQVKVEDKHKRRNSIPSIGVAFRSTSLPGNHSESYQEMEEVRSPYLPYSLDKKGHGSNQSRLKAILSQMETQQFDAEQNQLGNENENEDKSILGLGISKDEFMRNAGWLYDVLESTGRLLLQSQGQGATTSSDDQMDIDDDSSSFSCSRRLEEEEDHGGLDILGKLAEEELQKKNP</sequence>
<dbReference type="GO" id="GO:0043565">
    <property type="term" value="F:sequence-specific DNA binding"/>
    <property type="evidence" value="ECO:0007669"/>
    <property type="project" value="InterPro"/>
</dbReference>
<feature type="compositionally biased region" description="Basic and acidic residues" evidence="2">
    <location>
        <begin position="488"/>
        <end position="498"/>
    </location>
</feature>
<protein>
    <recommendedName>
        <fullName evidence="3">GATA-type domain-containing protein</fullName>
    </recommendedName>
</protein>
<feature type="region of interest" description="Disordered" evidence="2">
    <location>
        <begin position="133"/>
        <end position="169"/>
    </location>
</feature>
<feature type="compositionally biased region" description="Polar residues" evidence="2">
    <location>
        <begin position="95"/>
        <end position="106"/>
    </location>
</feature>
<feature type="compositionally biased region" description="Polar residues" evidence="2">
    <location>
        <begin position="264"/>
        <end position="291"/>
    </location>
</feature>
<name>A0A1B9IIL6_9TREE</name>
<feature type="region of interest" description="Disordered" evidence="2">
    <location>
        <begin position="264"/>
        <end position="309"/>
    </location>
</feature>
<evidence type="ECO:0000256" key="1">
    <source>
        <dbReference type="PROSITE-ProRule" id="PRU00094"/>
    </source>
</evidence>
<reference evidence="5" key="2">
    <citation type="submission" date="2013-12" db="EMBL/GenBank/DDBJ databases">
        <title>Evolution of pathogenesis and genome organization in the Tremellales.</title>
        <authorList>
            <person name="Cuomo C."/>
            <person name="Litvintseva A."/>
            <person name="Heitman J."/>
            <person name="Chen Y."/>
            <person name="Sun S."/>
            <person name="Springer D."/>
            <person name="Dromer F."/>
            <person name="Young S."/>
            <person name="Zeng Q."/>
            <person name="Chapman S."/>
            <person name="Gujja S."/>
            <person name="Saif S."/>
            <person name="Birren B."/>
        </authorList>
    </citation>
    <scope>NUCLEOTIDE SEQUENCE [LARGE SCALE GENOMIC DNA]</scope>
    <source>
        <strain evidence="5">CBS 10435</strain>
    </source>
</reference>